<dbReference type="KEGG" id="agl:PYTT_0132"/>
<evidence type="ECO:0000256" key="1">
    <source>
        <dbReference type="SAM" id="MobiDB-lite"/>
    </source>
</evidence>
<evidence type="ECO:0000256" key="2">
    <source>
        <dbReference type="SAM" id="SignalP"/>
    </source>
</evidence>
<name>A0A1C7PEU3_9BACT</name>
<protein>
    <submittedName>
        <fullName evidence="3">Uncharacterized protein</fullName>
    </submittedName>
</protein>
<evidence type="ECO:0000313" key="4">
    <source>
        <dbReference type="Proteomes" id="UP000176204"/>
    </source>
</evidence>
<dbReference type="Proteomes" id="UP000176204">
    <property type="component" value="Chromosome I"/>
</dbReference>
<proteinExistence type="predicted"/>
<keyword evidence="4" id="KW-1185">Reference proteome</keyword>
<reference evidence="4" key="1">
    <citation type="submission" date="2016-09" db="EMBL/GenBank/DDBJ databases">
        <authorList>
            <person name="Koehorst J."/>
        </authorList>
    </citation>
    <scope>NUCLEOTIDE SEQUENCE [LARGE SCALE GENOMIC DNA]</scope>
</reference>
<dbReference type="AlphaFoldDB" id="A0A1C7PEU3"/>
<sequence>MQMTSILTIGAMAIAGGVMAQDTVPATPVQPAQPAVPAAELTPAQPAAPAAGDKRQATREEADSLMKSMVGMLGEINTALGKVTDKATADAAAVTLKGIKAKMEDMQKSTENMAPPSQADMTALQQQYLPEILKVSAELEQTTQKLKENKFYGSEELETVLTDNMK</sequence>
<feature type="chain" id="PRO_5014266602" evidence="2">
    <location>
        <begin position="21"/>
        <end position="166"/>
    </location>
</feature>
<keyword evidence="2" id="KW-0732">Signal</keyword>
<dbReference type="STRING" id="1679444.PYTT_0132"/>
<gene>
    <name evidence="3" type="ORF">PYTT_0132</name>
</gene>
<feature type="region of interest" description="Disordered" evidence="1">
    <location>
        <begin position="44"/>
        <end position="64"/>
    </location>
</feature>
<organism evidence="3 4">
    <name type="scientific">Akkermansia glycaniphila</name>
    <dbReference type="NCBI Taxonomy" id="1679444"/>
    <lineage>
        <taxon>Bacteria</taxon>
        <taxon>Pseudomonadati</taxon>
        <taxon>Verrucomicrobiota</taxon>
        <taxon>Verrucomicrobiia</taxon>
        <taxon>Verrucomicrobiales</taxon>
        <taxon>Akkermansiaceae</taxon>
        <taxon>Akkermansia</taxon>
    </lineage>
</organism>
<feature type="signal peptide" evidence="2">
    <location>
        <begin position="1"/>
        <end position="20"/>
    </location>
</feature>
<accession>A0A1C7PEU3</accession>
<feature type="compositionally biased region" description="Basic and acidic residues" evidence="1">
    <location>
        <begin position="52"/>
        <end position="64"/>
    </location>
</feature>
<evidence type="ECO:0000313" key="3">
    <source>
        <dbReference type="EMBL" id="SEH70839.1"/>
    </source>
</evidence>
<dbReference type="EMBL" id="LT629973">
    <property type="protein sequence ID" value="SEH70839.1"/>
    <property type="molecule type" value="Genomic_DNA"/>
</dbReference>